<comment type="caution">
    <text evidence="3">The sequence shown here is derived from an EMBL/GenBank/DDBJ whole genome shotgun (WGS) entry which is preliminary data.</text>
</comment>
<evidence type="ECO:0000256" key="1">
    <source>
        <dbReference type="SAM" id="MobiDB-lite"/>
    </source>
</evidence>
<evidence type="ECO:0000313" key="3">
    <source>
        <dbReference type="EMBL" id="TNJ26517.1"/>
    </source>
</evidence>
<dbReference type="OrthoDB" id="10253161at2759"/>
<feature type="transmembrane region" description="Helical" evidence="2">
    <location>
        <begin position="116"/>
        <end position="138"/>
    </location>
</feature>
<sequence length="243" mass="25883">MPEYGQPVVMGAPAGVAAPPPLSTNASSFQGSGVAHYPQATGTPQPGVSGFQNSGFGGALGNDEPLGYSNQRGPVASHGYGSMNGGGNEHSNFMTVRRIPDNYPVGAGTMVTVMRWLFFGMHALTLIAYFLSFCISAFDFSQFVTALFFMFLSCLFMLCALDLGIMRIFLDTNPILANRWASIAFGIFFILAYPYPPGVTGGFITRVIGGVLMLINVALNLFLLIYGLIGLFACNTNKSGARI</sequence>
<feature type="region of interest" description="Disordered" evidence="1">
    <location>
        <begin position="21"/>
        <end position="48"/>
    </location>
</feature>
<keyword evidence="2" id="KW-1133">Transmembrane helix</keyword>
<feature type="transmembrane region" description="Helical" evidence="2">
    <location>
        <begin position="177"/>
        <end position="195"/>
    </location>
</feature>
<organism evidence="3 4">
    <name type="scientific">Giardia muris</name>
    <dbReference type="NCBI Taxonomy" id="5742"/>
    <lineage>
        <taxon>Eukaryota</taxon>
        <taxon>Metamonada</taxon>
        <taxon>Diplomonadida</taxon>
        <taxon>Hexamitidae</taxon>
        <taxon>Giardiinae</taxon>
        <taxon>Giardia</taxon>
    </lineage>
</organism>
<name>A0A4Z1T0T5_GIAMU</name>
<evidence type="ECO:0000256" key="2">
    <source>
        <dbReference type="SAM" id="Phobius"/>
    </source>
</evidence>
<protein>
    <submittedName>
        <fullName evidence="3">Uncharacterized protein</fullName>
    </submittedName>
</protein>
<gene>
    <name evidence="3" type="ORF">GMRT_10492</name>
</gene>
<dbReference type="AlphaFoldDB" id="A0A4Z1T0T5"/>
<dbReference type="EMBL" id="VDLU01000005">
    <property type="protein sequence ID" value="TNJ26517.1"/>
    <property type="molecule type" value="Genomic_DNA"/>
</dbReference>
<dbReference type="VEuPathDB" id="GiardiaDB:GMRT_10492"/>
<evidence type="ECO:0000313" key="4">
    <source>
        <dbReference type="Proteomes" id="UP000315496"/>
    </source>
</evidence>
<feature type="transmembrane region" description="Helical" evidence="2">
    <location>
        <begin position="207"/>
        <end position="234"/>
    </location>
</feature>
<accession>A0A4Z1T0T5</accession>
<dbReference type="Proteomes" id="UP000315496">
    <property type="component" value="Chromosome 5"/>
</dbReference>
<feature type="transmembrane region" description="Helical" evidence="2">
    <location>
        <begin position="144"/>
        <end position="165"/>
    </location>
</feature>
<keyword evidence="2" id="KW-0812">Transmembrane</keyword>
<proteinExistence type="predicted"/>
<keyword evidence="4" id="KW-1185">Reference proteome</keyword>
<reference evidence="3 4" key="1">
    <citation type="submission" date="2019-05" db="EMBL/GenBank/DDBJ databases">
        <title>The compact genome of Giardia muris reveals important steps in the evolution of intestinal protozoan parasites.</title>
        <authorList>
            <person name="Xu F."/>
            <person name="Jimenez-Gonzalez A."/>
            <person name="Einarsson E."/>
            <person name="Astvaldsson A."/>
            <person name="Peirasmaki D."/>
            <person name="Eckmann L."/>
            <person name="Andersson J.O."/>
            <person name="Svard S.G."/>
            <person name="Jerlstrom-Hultqvist J."/>
        </authorList>
    </citation>
    <scope>NUCLEOTIDE SEQUENCE [LARGE SCALE GENOMIC DNA]</scope>
    <source>
        <strain evidence="3 4">Roberts-Thomson</strain>
    </source>
</reference>
<keyword evidence="2" id="KW-0472">Membrane</keyword>